<comment type="similarity">
    <text evidence="1">Belongs to the cycloisomerase 2 family.</text>
</comment>
<dbReference type="Gene3D" id="2.130.10.10">
    <property type="entry name" value="YVTN repeat-like/Quinoprotein amine dehydrogenase"/>
    <property type="match status" value="1"/>
</dbReference>
<evidence type="ECO:0000256" key="1">
    <source>
        <dbReference type="ARBA" id="ARBA00005564"/>
    </source>
</evidence>
<evidence type="ECO:0000313" key="3">
    <source>
        <dbReference type="EMBL" id="OZI71591.1"/>
    </source>
</evidence>
<evidence type="ECO:0008006" key="5">
    <source>
        <dbReference type="Google" id="ProtNLM"/>
    </source>
</evidence>
<proteinExistence type="inferred from homology"/>
<dbReference type="InterPro" id="IPR015943">
    <property type="entry name" value="WD40/YVTN_repeat-like_dom_sf"/>
</dbReference>
<dbReference type="AlphaFoldDB" id="A0A261VCU7"/>
<comment type="caution">
    <text evidence="3">The sequence shown here is derived from an EMBL/GenBank/DDBJ whole genome shotgun (WGS) entry which is preliminary data.</text>
</comment>
<sequence>MMGMPPLRHLLVGGFTRPGRHGRAQGVSLLHLAGQGARTLATLPLDDPSYFAAHPHAPRRVFVSHSDADFVTALEVGTSDDDACLTVLGRAATGGRNAAHLACAPDGSAVLAASFGSGHVTVLPLDASLALHPPSCVLPLASALGPRRGQSGNQPHQISFTPDGRYVLVPDRGADLVWVLAFDGAAALRIAGQCVQRPGAGCRHLAWHPSLPLVYLVNELDSSLSILAWREADARLQPIANYSLLPPTWFGANISAAVCVSPDGRHVYATNRGQDAIAILTLSADGCAVIASGWQTGTGVMPRFMSMHDDGRLLWVASHGADQLRAYARDAASGALQPWLEIPSPTPACLLPL</sequence>
<keyword evidence="4" id="KW-1185">Reference proteome</keyword>
<dbReference type="PANTHER" id="PTHR30344">
    <property type="entry name" value="6-PHOSPHOGLUCONOLACTONASE-RELATED"/>
    <property type="match status" value="1"/>
</dbReference>
<organism evidence="3 4">
    <name type="scientific">Bordetella genomosp. 12</name>
    <dbReference type="NCBI Taxonomy" id="463035"/>
    <lineage>
        <taxon>Bacteria</taxon>
        <taxon>Pseudomonadati</taxon>
        <taxon>Pseudomonadota</taxon>
        <taxon>Betaproteobacteria</taxon>
        <taxon>Burkholderiales</taxon>
        <taxon>Alcaligenaceae</taxon>
        <taxon>Bordetella</taxon>
    </lineage>
</organism>
<keyword evidence="2" id="KW-0119">Carbohydrate metabolism</keyword>
<dbReference type="SUPFAM" id="SSF50974">
    <property type="entry name" value="Nitrous oxide reductase, N-terminal domain"/>
    <property type="match status" value="1"/>
</dbReference>
<dbReference type="PANTHER" id="PTHR30344:SF1">
    <property type="entry name" value="6-PHOSPHOGLUCONOLACTONASE"/>
    <property type="match status" value="1"/>
</dbReference>
<evidence type="ECO:0000313" key="4">
    <source>
        <dbReference type="Proteomes" id="UP000216429"/>
    </source>
</evidence>
<dbReference type="Pfam" id="PF10282">
    <property type="entry name" value="Lactonase"/>
    <property type="match status" value="1"/>
</dbReference>
<dbReference type="InterPro" id="IPR019405">
    <property type="entry name" value="Lactonase_7-beta_prop"/>
</dbReference>
<accession>A0A261VCU7</accession>
<dbReference type="EMBL" id="NEVU01000003">
    <property type="protein sequence ID" value="OZI71591.1"/>
    <property type="molecule type" value="Genomic_DNA"/>
</dbReference>
<dbReference type="InterPro" id="IPR050282">
    <property type="entry name" value="Cycloisomerase_2"/>
</dbReference>
<name>A0A261VCU7_9BORD</name>
<dbReference type="GO" id="GO:0006006">
    <property type="term" value="P:glucose metabolic process"/>
    <property type="evidence" value="ECO:0007669"/>
    <property type="project" value="UniProtKB-KW"/>
</dbReference>
<protein>
    <recommendedName>
        <fullName evidence="5">6-phosphogluconolactonase</fullName>
    </recommendedName>
</protein>
<keyword evidence="2" id="KW-0313">Glucose metabolism</keyword>
<gene>
    <name evidence="3" type="ORF">CAL22_17440</name>
</gene>
<dbReference type="InterPro" id="IPR011045">
    <property type="entry name" value="N2O_reductase_N"/>
</dbReference>
<dbReference type="OrthoDB" id="9790815at2"/>
<reference evidence="4" key="1">
    <citation type="submission" date="2017-05" db="EMBL/GenBank/DDBJ databases">
        <title>Complete and WGS of Bordetella genogroups.</title>
        <authorList>
            <person name="Spilker T."/>
            <person name="Lipuma J."/>
        </authorList>
    </citation>
    <scope>NUCLEOTIDE SEQUENCE [LARGE SCALE GENOMIC DNA]</scope>
    <source>
        <strain evidence="4">AU6712</strain>
    </source>
</reference>
<dbReference type="RefSeq" id="WP_094815437.1">
    <property type="nucleotide sequence ID" value="NZ_NEVU01000003.1"/>
</dbReference>
<dbReference type="Proteomes" id="UP000216429">
    <property type="component" value="Unassembled WGS sequence"/>
</dbReference>
<evidence type="ECO:0000256" key="2">
    <source>
        <dbReference type="ARBA" id="ARBA00022526"/>
    </source>
</evidence>
<dbReference type="GO" id="GO:0017057">
    <property type="term" value="F:6-phosphogluconolactonase activity"/>
    <property type="evidence" value="ECO:0007669"/>
    <property type="project" value="TreeGrafter"/>
</dbReference>